<dbReference type="Proteomes" id="UP001168642">
    <property type="component" value="Unassembled WGS sequence"/>
</dbReference>
<proteinExistence type="predicted"/>
<name>A0ABT8VSN4_9FLAO</name>
<keyword evidence="2" id="KW-1185">Reference proteome</keyword>
<comment type="caution">
    <text evidence="1">The sequence shown here is derived from an EMBL/GenBank/DDBJ whole genome shotgun (WGS) entry which is preliminary data.</text>
</comment>
<gene>
    <name evidence="1" type="ORF">QVZ41_09070</name>
</gene>
<reference evidence="1" key="1">
    <citation type="submission" date="2023-07" db="EMBL/GenBank/DDBJ databases">
        <title>Wenyingzhuangia sp. chi5 genome sequencing and assembly.</title>
        <authorList>
            <person name="Park S."/>
        </authorList>
    </citation>
    <scope>NUCLEOTIDE SEQUENCE</scope>
    <source>
        <strain evidence="1">Chi5</strain>
    </source>
</reference>
<evidence type="ECO:0000313" key="2">
    <source>
        <dbReference type="Proteomes" id="UP001168642"/>
    </source>
</evidence>
<protein>
    <submittedName>
        <fullName evidence="1">Uncharacterized protein</fullName>
    </submittedName>
</protein>
<organism evidence="1 2">
    <name type="scientific">Wenyingzhuangia gilva</name>
    <dbReference type="NCBI Taxonomy" id="3057677"/>
    <lineage>
        <taxon>Bacteria</taxon>
        <taxon>Pseudomonadati</taxon>
        <taxon>Bacteroidota</taxon>
        <taxon>Flavobacteriia</taxon>
        <taxon>Flavobacteriales</taxon>
        <taxon>Flavobacteriaceae</taxon>
        <taxon>Wenyingzhuangia</taxon>
    </lineage>
</organism>
<dbReference type="RefSeq" id="WP_302884250.1">
    <property type="nucleotide sequence ID" value="NZ_JAUMIT010000004.1"/>
</dbReference>
<evidence type="ECO:0000313" key="1">
    <source>
        <dbReference type="EMBL" id="MDO3694991.1"/>
    </source>
</evidence>
<dbReference type="EMBL" id="JAUMIT010000004">
    <property type="protein sequence ID" value="MDO3694991.1"/>
    <property type="molecule type" value="Genomic_DNA"/>
</dbReference>
<sequence length="69" mass="8460">MKEYKNLAEINRDLKVLQLKRKIAIEELKYVKNSTVENFQPYQWLQTYFLKKATQYGIDFLFRNRNKAQ</sequence>
<accession>A0ABT8VSN4</accession>